<accession>A0A1R1XJA0</accession>
<feature type="binding site" evidence="2">
    <location>
        <position position="278"/>
    </location>
    <ligand>
        <name>Cu cation</name>
        <dbReference type="ChEBI" id="CHEBI:23378"/>
    </ligand>
</feature>
<feature type="disulfide bond" description="Redox-active" evidence="3">
    <location>
        <begin position="195"/>
        <end position="199"/>
    </location>
</feature>
<dbReference type="Gene3D" id="3.40.30.10">
    <property type="entry name" value="Glutaredoxin"/>
    <property type="match status" value="1"/>
</dbReference>
<keyword evidence="2" id="KW-0186">Copper</keyword>
<dbReference type="CDD" id="cd02968">
    <property type="entry name" value="SCO"/>
    <property type="match status" value="1"/>
</dbReference>
<feature type="binding site" evidence="2">
    <location>
        <position position="195"/>
    </location>
    <ligand>
        <name>Cu cation</name>
        <dbReference type="ChEBI" id="CHEBI:23378"/>
    </ligand>
</feature>
<proteinExistence type="inferred from homology"/>
<dbReference type="Pfam" id="PF02630">
    <property type="entry name" value="SCO1-SenC"/>
    <property type="match status" value="1"/>
</dbReference>
<evidence type="ECO:0000256" key="1">
    <source>
        <dbReference type="ARBA" id="ARBA00010996"/>
    </source>
</evidence>
<dbReference type="PANTHER" id="PTHR12151">
    <property type="entry name" value="ELECTRON TRANSPORT PROTIN SCO1/SENC FAMILY MEMBER"/>
    <property type="match status" value="1"/>
</dbReference>
<organism evidence="5 6">
    <name type="scientific">Smittium culicis</name>
    <dbReference type="NCBI Taxonomy" id="133412"/>
    <lineage>
        <taxon>Eukaryota</taxon>
        <taxon>Fungi</taxon>
        <taxon>Fungi incertae sedis</taxon>
        <taxon>Zoopagomycota</taxon>
        <taxon>Kickxellomycotina</taxon>
        <taxon>Harpellomycetes</taxon>
        <taxon>Harpellales</taxon>
        <taxon>Legeriomycetaceae</taxon>
        <taxon>Smittium</taxon>
    </lineage>
</organism>
<keyword evidence="4" id="KW-0472">Membrane</keyword>
<dbReference type="SUPFAM" id="SSF52833">
    <property type="entry name" value="Thioredoxin-like"/>
    <property type="match status" value="1"/>
</dbReference>
<dbReference type="AlphaFoldDB" id="A0A1R1XJA0"/>
<evidence type="ECO:0000256" key="4">
    <source>
        <dbReference type="SAM" id="Phobius"/>
    </source>
</evidence>
<keyword evidence="4" id="KW-0812">Transmembrane</keyword>
<keyword evidence="2" id="KW-0479">Metal-binding</keyword>
<name>A0A1R1XJA0_9FUNG</name>
<dbReference type="GO" id="GO:0005507">
    <property type="term" value="F:copper ion binding"/>
    <property type="evidence" value="ECO:0007669"/>
    <property type="project" value="UniProtKB-ARBA"/>
</dbReference>
<dbReference type="GO" id="GO:0033617">
    <property type="term" value="P:mitochondrial respiratory chain complex IV assembly"/>
    <property type="evidence" value="ECO:0007669"/>
    <property type="project" value="TreeGrafter"/>
</dbReference>
<comment type="caution">
    <text evidence="5">The sequence shown here is derived from an EMBL/GenBank/DDBJ whole genome shotgun (WGS) entry which is preliminary data.</text>
</comment>
<keyword evidence="4" id="KW-1133">Transmembrane helix</keyword>
<evidence type="ECO:0000256" key="2">
    <source>
        <dbReference type="PIRSR" id="PIRSR603782-1"/>
    </source>
</evidence>
<dbReference type="PANTHER" id="PTHR12151:SF5">
    <property type="entry name" value="AT19154P"/>
    <property type="match status" value="1"/>
</dbReference>
<gene>
    <name evidence="5" type="ORF">AYI69_g8485</name>
</gene>
<sequence>MDVGSCHLISSAKELHEALQLNHKQTHILASNYLSLNSAQILLIIGLPRISVVGQGYFASSISKSNIQATFSIFPRNSFLNQSRSFSSQNNFKSNKGKNEAENKPKSKFVFPKYGPLSPIGLSLFGMAAISVYYYFTVEKERMKRKSNEELKANMNVGKPKIGGPYELVDQNNNVVTEKSFLGKHTLIYFGFCHCPDICPDELDKIGEALTILDNSNDTKDKIVPIFITCDPQRDTPEVIKSYLEGTIEQIQKACKAYRVYFSKPPKVEDGQNYLVDHSIFSYLMDQNSVFVDIYGKDRTSEEMAKSIRSYLLN</sequence>
<evidence type="ECO:0000313" key="5">
    <source>
        <dbReference type="EMBL" id="OMJ14696.1"/>
    </source>
</evidence>
<feature type="transmembrane region" description="Helical" evidence="4">
    <location>
        <begin position="117"/>
        <end position="136"/>
    </location>
</feature>
<dbReference type="InterPro" id="IPR003782">
    <property type="entry name" value="SCO1/SenC"/>
</dbReference>
<dbReference type="OrthoDB" id="270009at2759"/>
<keyword evidence="6" id="KW-1185">Reference proteome</keyword>
<feature type="binding site" evidence="2">
    <location>
        <position position="199"/>
    </location>
    <ligand>
        <name>Cu cation</name>
        <dbReference type="ChEBI" id="CHEBI:23378"/>
    </ligand>
</feature>
<dbReference type="Proteomes" id="UP000187429">
    <property type="component" value="Unassembled WGS sequence"/>
</dbReference>
<dbReference type="GO" id="GO:0005739">
    <property type="term" value="C:mitochondrion"/>
    <property type="evidence" value="ECO:0007669"/>
    <property type="project" value="GOC"/>
</dbReference>
<comment type="similarity">
    <text evidence="1">Belongs to the SCO1/2 family.</text>
</comment>
<protein>
    <submittedName>
        <fullName evidence="5">Protein SCO1, mitochondrial</fullName>
    </submittedName>
</protein>
<dbReference type="EMBL" id="LSSM01004540">
    <property type="protein sequence ID" value="OMJ14696.1"/>
    <property type="molecule type" value="Genomic_DNA"/>
</dbReference>
<keyword evidence="3" id="KW-1015">Disulfide bond</keyword>
<dbReference type="FunFam" id="3.40.30.10:FF:000013">
    <property type="entry name" value="Blast:Protein SCO1 homolog, mitochondrial"/>
    <property type="match status" value="1"/>
</dbReference>
<dbReference type="InterPro" id="IPR036249">
    <property type="entry name" value="Thioredoxin-like_sf"/>
</dbReference>
<evidence type="ECO:0000313" key="6">
    <source>
        <dbReference type="Proteomes" id="UP000187429"/>
    </source>
</evidence>
<evidence type="ECO:0000256" key="3">
    <source>
        <dbReference type="PIRSR" id="PIRSR603782-2"/>
    </source>
</evidence>
<reference evidence="6" key="1">
    <citation type="submission" date="2017-01" db="EMBL/GenBank/DDBJ databases">
        <authorList>
            <person name="Wang Y."/>
            <person name="White M."/>
            <person name="Kvist S."/>
            <person name="Moncalvo J.-M."/>
        </authorList>
    </citation>
    <scope>NUCLEOTIDE SEQUENCE [LARGE SCALE GENOMIC DNA]</scope>
    <source>
        <strain evidence="6">ID-206-W2</strain>
    </source>
</reference>